<dbReference type="SMART" id="SM00052">
    <property type="entry name" value="EAL"/>
    <property type="match status" value="1"/>
</dbReference>
<dbReference type="PANTHER" id="PTHR33525">
    <property type="match status" value="1"/>
</dbReference>
<dbReference type="PROSITE" id="PS51833">
    <property type="entry name" value="HDOD"/>
    <property type="match status" value="1"/>
</dbReference>
<gene>
    <name evidence="2" type="ORF">SAMN05660836_00737</name>
</gene>
<evidence type="ECO:0000313" key="2">
    <source>
        <dbReference type="EMBL" id="SFM59136.1"/>
    </source>
</evidence>
<dbReference type="RefSeq" id="WP_093393579.1">
    <property type="nucleotide sequence ID" value="NZ_FOUU01000002.1"/>
</dbReference>
<dbReference type="PANTHER" id="PTHR33525:SF4">
    <property type="entry name" value="CYCLIC DI-GMP PHOSPHODIESTERASE CDGJ"/>
    <property type="match status" value="1"/>
</dbReference>
<sequence length="404" mass="45990">MNAFVARQPIFDRNKNLWGYEILYRPASDASEANIANPEEASYTVLHNLLMVLDFAEFVDGTRGFINFPKGLILEGIPAALPTENTIIEILEDTEPGPEVLEACKRLKDRGYSIALDDFTLRNSKQLPFLEFADIIKVDCLASPVEEWGEIARTYGRSGKLLLAEKIETHEAFKQALELGFHLFQGFFFSRPVTVLRKDIPSAVMSRMKIMAELASTREMNPEDFEKLLKQDPGLTYKLLRYINSPAVGMRTRVTNIRRAVILLGEKEVRRWLFIVIYGQLFGTANPYRLFEHSLQRARYMELLAGDTSKVKPEEAFLTGLISTLDAVLECPMEEILKKLPVATSIREALLQFKGPAGTLYRLVLSHEQDSLEEVVNLSRLFGLPISRLTELYLESLRWVQQIL</sequence>
<keyword evidence="3" id="KW-1185">Reference proteome</keyword>
<dbReference type="Gene3D" id="3.20.20.450">
    <property type="entry name" value="EAL domain"/>
    <property type="match status" value="1"/>
</dbReference>
<dbReference type="InterPro" id="IPR052340">
    <property type="entry name" value="RNase_Y/CdgJ"/>
</dbReference>
<organism evidence="2 3">
    <name type="scientific">Thermodesulforhabdus norvegica</name>
    <dbReference type="NCBI Taxonomy" id="39841"/>
    <lineage>
        <taxon>Bacteria</taxon>
        <taxon>Pseudomonadati</taxon>
        <taxon>Thermodesulfobacteriota</taxon>
        <taxon>Syntrophobacteria</taxon>
        <taxon>Syntrophobacterales</taxon>
        <taxon>Thermodesulforhabdaceae</taxon>
        <taxon>Thermodesulforhabdus</taxon>
    </lineage>
</organism>
<proteinExistence type="predicted"/>
<dbReference type="STRING" id="39841.SAMN05660836_00737"/>
<dbReference type="PIRSF" id="PIRSF003180">
    <property type="entry name" value="DiGMPpdiest_YuxH"/>
    <property type="match status" value="1"/>
</dbReference>
<dbReference type="InterPro" id="IPR013976">
    <property type="entry name" value="HDOD"/>
</dbReference>
<protein>
    <submittedName>
        <fullName evidence="2">EAL and modified HD-GYP domain-containing signal transduction protein</fullName>
    </submittedName>
</protein>
<dbReference type="InterPro" id="IPR014408">
    <property type="entry name" value="dGMP_Pdiesterase_EAL/HD-GYP"/>
</dbReference>
<accession>A0A1I4S3P6</accession>
<dbReference type="InterPro" id="IPR035919">
    <property type="entry name" value="EAL_sf"/>
</dbReference>
<evidence type="ECO:0000259" key="1">
    <source>
        <dbReference type="PROSITE" id="PS51833"/>
    </source>
</evidence>
<dbReference type="OrthoDB" id="9804751at2"/>
<dbReference type="Gene3D" id="1.10.3210.10">
    <property type="entry name" value="Hypothetical protein af1432"/>
    <property type="match status" value="1"/>
</dbReference>
<reference evidence="2 3" key="1">
    <citation type="submission" date="2016-10" db="EMBL/GenBank/DDBJ databases">
        <authorList>
            <person name="de Groot N.N."/>
        </authorList>
    </citation>
    <scope>NUCLEOTIDE SEQUENCE [LARGE SCALE GENOMIC DNA]</scope>
    <source>
        <strain evidence="2 3">DSM 9990</strain>
    </source>
</reference>
<dbReference type="AlphaFoldDB" id="A0A1I4S3P6"/>
<dbReference type="EMBL" id="FOUU01000002">
    <property type="protein sequence ID" value="SFM59136.1"/>
    <property type="molecule type" value="Genomic_DNA"/>
</dbReference>
<dbReference type="Proteomes" id="UP000199611">
    <property type="component" value="Unassembled WGS sequence"/>
</dbReference>
<dbReference type="InterPro" id="IPR001633">
    <property type="entry name" value="EAL_dom"/>
</dbReference>
<name>A0A1I4S3P6_9BACT</name>
<feature type="domain" description="HDOD" evidence="1">
    <location>
        <begin position="200"/>
        <end position="388"/>
    </location>
</feature>
<dbReference type="SUPFAM" id="SSF109604">
    <property type="entry name" value="HD-domain/PDEase-like"/>
    <property type="match status" value="1"/>
</dbReference>
<dbReference type="Pfam" id="PF00563">
    <property type="entry name" value="EAL"/>
    <property type="match status" value="1"/>
</dbReference>
<dbReference type="SUPFAM" id="SSF141868">
    <property type="entry name" value="EAL domain-like"/>
    <property type="match status" value="1"/>
</dbReference>
<dbReference type="Pfam" id="PF08668">
    <property type="entry name" value="HDOD"/>
    <property type="match status" value="1"/>
</dbReference>
<evidence type="ECO:0000313" key="3">
    <source>
        <dbReference type="Proteomes" id="UP000199611"/>
    </source>
</evidence>